<dbReference type="AlphaFoldDB" id="A0AA86VZK9"/>
<evidence type="ECO:0000313" key="2">
    <source>
        <dbReference type="Proteomes" id="UP001189624"/>
    </source>
</evidence>
<protein>
    <submittedName>
        <fullName evidence="1">Uncharacterized protein</fullName>
    </submittedName>
</protein>
<dbReference type="Proteomes" id="UP001189624">
    <property type="component" value="Chromosome 6"/>
</dbReference>
<feature type="non-terminal residue" evidence="1">
    <location>
        <position position="1"/>
    </location>
</feature>
<proteinExistence type="predicted"/>
<organism evidence="1 2">
    <name type="scientific">Sphenostylis stenocarpa</name>
    <dbReference type="NCBI Taxonomy" id="92480"/>
    <lineage>
        <taxon>Eukaryota</taxon>
        <taxon>Viridiplantae</taxon>
        <taxon>Streptophyta</taxon>
        <taxon>Embryophyta</taxon>
        <taxon>Tracheophyta</taxon>
        <taxon>Spermatophyta</taxon>
        <taxon>Magnoliopsida</taxon>
        <taxon>eudicotyledons</taxon>
        <taxon>Gunneridae</taxon>
        <taxon>Pentapetalae</taxon>
        <taxon>rosids</taxon>
        <taxon>fabids</taxon>
        <taxon>Fabales</taxon>
        <taxon>Fabaceae</taxon>
        <taxon>Papilionoideae</taxon>
        <taxon>50 kb inversion clade</taxon>
        <taxon>NPAAA clade</taxon>
        <taxon>indigoferoid/millettioid clade</taxon>
        <taxon>Phaseoleae</taxon>
        <taxon>Sphenostylis</taxon>
    </lineage>
</organism>
<keyword evidence="2" id="KW-1185">Reference proteome</keyword>
<name>A0AA86VZK9_9FABA</name>
<gene>
    <name evidence="1" type="ORF">AYBTSS11_LOCUS20882</name>
</gene>
<evidence type="ECO:0000313" key="1">
    <source>
        <dbReference type="EMBL" id="CAJ1965516.1"/>
    </source>
</evidence>
<sequence>RADGRPFKADGCLEVVVGTRWSSTLSRWSSRGFRWGQMVVHPSQTVVHRRLLGADGRPPLFFWPINLGAPNGS</sequence>
<reference evidence="1" key="1">
    <citation type="submission" date="2023-10" db="EMBL/GenBank/DDBJ databases">
        <authorList>
            <person name="Domelevo Entfellner J.-B."/>
        </authorList>
    </citation>
    <scope>NUCLEOTIDE SEQUENCE</scope>
</reference>
<dbReference type="EMBL" id="OY731403">
    <property type="protein sequence ID" value="CAJ1965516.1"/>
    <property type="molecule type" value="Genomic_DNA"/>
</dbReference>
<dbReference type="Gramene" id="rna-AYBTSS11_LOCUS20882">
    <property type="protein sequence ID" value="CAJ1965516.1"/>
    <property type="gene ID" value="gene-AYBTSS11_LOCUS20882"/>
</dbReference>
<accession>A0AA86VZK9</accession>